<keyword evidence="5 6" id="KW-0505">Motor protein</keyword>
<evidence type="ECO:0000256" key="2">
    <source>
        <dbReference type="ARBA" id="ARBA00022741"/>
    </source>
</evidence>
<evidence type="ECO:0000259" key="9">
    <source>
        <dbReference type="PROSITE" id="PS50067"/>
    </source>
</evidence>
<dbReference type="InterPro" id="IPR027640">
    <property type="entry name" value="Kinesin-like_fam"/>
</dbReference>
<dbReference type="InterPro" id="IPR001752">
    <property type="entry name" value="Kinesin_motor_dom"/>
</dbReference>
<dbReference type="EMBL" id="CAMXCT020004528">
    <property type="protein sequence ID" value="CAL1162816.1"/>
    <property type="molecule type" value="Genomic_DNA"/>
</dbReference>
<dbReference type="GO" id="GO:0005874">
    <property type="term" value="C:microtubule"/>
    <property type="evidence" value="ECO:0007669"/>
    <property type="project" value="UniProtKB-KW"/>
</dbReference>
<organism evidence="10">
    <name type="scientific">Cladocopium goreaui</name>
    <dbReference type="NCBI Taxonomy" id="2562237"/>
    <lineage>
        <taxon>Eukaryota</taxon>
        <taxon>Sar</taxon>
        <taxon>Alveolata</taxon>
        <taxon>Dinophyceae</taxon>
        <taxon>Suessiales</taxon>
        <taxon>Symbiodiniaceae</taxon>
        <taxon>Cladocopium</taxon>
    </lineage>
</organism>
<evidence type="ECO:0000256" key="8">
    <source>
        <dbReference type="SAM" id="MobiDB-lite"/>
    </source>
</evidence>
<dbReference type="PRINTS" id="PR00380">
    <property type="entry name" value="KINESINHEAVY"/>
</dbReference>
<comment type="similarity">
    <text evidence="6 7">Belongs to the TRAFAC class myosin-kinesin ATPase superfamily. Kinesin family.</text>
</comment>
<dbReference type="Proteomes" id="UP001152797">
    <property type="component" value="Unassembled WGS sequence"/>
</dbReference>
<dbReference type="GO" id="GO:0008017">
    <property type="term" value="F:microtubule binding"/>
    <property type="evidence" value="ECO:0007669"/>
    <property type="project" value="InterPro"/>
</dbReference>
<dbReference type="EMBL" id="CAMXCT030004528">
    <property type="protein sequence ID" value="CAL4796753.1"/>
    <property type="molecule type" value="Genomic_DNA"/>
</dbReference>
<dbReference type="PROSITE" id="PS50067">
    <property type="entry name" value="KINESIN_MOTOR_2"/>
    <property type="match status" value="1"/>
</dbReference>
<dbReference type="PANTHER" id="PTHR47968:SF13">
    <property type="entry name" value="KINESIN-LIKE PROTEIN KIF19 ISOFORM X1"/>
    <property type="match status" value="1"/>
</dbReference>
<evidence type="ECO:0000256" key="6">
    <source>
        <dbReference type="PROSITE-ProRule" id="PRU00283"/>
    </source>
</evidence>
<evidence type="ECO:0000256" key="7">
    <source>
        <dbReference type="RuleBase" id="RU000394"/>
    </source>
</evidence>
<keyword evidence="4" id="KW-0175">Coiled coil</keyword>
<dbReference type="GO" id="GO:0007018">
    <property type="term" value="P:microtubule-based movement"/>
    <property type="evidence" value="ECO:0007669"/>
    <property type="project" value="InterPro"/>
</dbReference>
<keyword evidence="12" id="KW-1185">Reference proteome</keyword>
<gene>
    <name evidence="10" type="ORF">C1SCF055_LOCUS34800</name>
</gene>
<proteinExistence type="inferred from homology"/>
<dbReference type="AlphaFoldDB" id="A0A9P1DFU4"/>
<dbReference type="InterPro" id="IPR019821">
    <property type="entry name" value="Kinesin_motor_CS"/>
</dbReference>
<feature type="region of interest" description="Disordered" evidence="8">
    <location>
        <begin position="490"/>
        <end position="527"/>
    </location>
</feature>
<feature type="domain" description="Kinesin motor" evidence="9">
    <location>
        <begin position="65"/>
        <end position="400"/>
    </location>
</feature>
<evidence type="ECO:0000313" key="10">
    <source>
        <dbReference type="EMBL" id="CAI4009441.1"/>
    </source>
</evidence>
<comment type="caution">
    <text evidence="10">The sequence shown here is derived from an EMBL/GenBank/DDBJ whole genome shotgun (WGS) entry which is preliminary data.</text>
</comment>
<accession>A0A9P1DFU4</accession>
<dbReference type="SUPFAM" id="SSF52540">
    <property type="entry name" value="P-loop containing nucleoside triphosphate hydrolases"/>
    <property type="match status" value="1"/>
</dbReference>
<evidence type="ECO:0000313" key="12">
    <source>
        <dbReference type="Proteomes" id="UP001152797"/>
    </source>
</evidence>
<feature type="compositionally biased region" description="Pro residues" evidence="8">
    <location>
        <begin position="8"/>
        <end position="21"/>
    </location>
</feature>
<dbReference type="FunFam" id="3.40.850.10:FF:000056">
    <property type="entry name" value="Kinesin-like protein"/>
    <property type="match status" value="1"/>
</dbReference>
<evidence type="ECO:0000256" key="4">
    <source>
        <dbReference type="ARBA" id="ARBA00023054"/>
    </source>
</evidence>
<dbReference type="OrthoDB" id="3176171at2759"/>
<feature type="compositionally biased region" description="Polar residues" evidence="8">
    <location>
        <begin position="490"/>
        <end position="505"/>
    </location>
</feature>
<evidence type="ECO:0000313" key="11">
    <source>
        <dbReference type="EMBL" id="CAL4796753.1"/>
    </source>
</evidence>
<dbReference type="SMART" id="SM00129">
    <property type="entry name" value="KISc"/>
    <property type="match status" value="1"/>
</dbReference>
<dbReference type="EMBL" id="CAMXCT010004528">
    <property type="protein sequence ID" value="CAI4009441.1"/>
    <property type="molecule type" value="Genomic_DNA"/>
</dbReference>
<sequence length="527" mass="58374">MRPHDAHAPPPPSGLPPPRPPGHGQERNRFPSKVRSLSEGPADGRASRELGEEEEGSSAKPGGHNILVAVRSRALLPQERSAGGHAIITICNGTTVILEDPHTTAADDYLRLNKSKERRYHFDQALEETAQNLEVYERTTRFLIPSVIQGFNATVFAYGATSAGKTHTMLGYPGEPGIMLLTLRDLFSEVANQKSSLHFEIKCSFLEVYNENVRDLLRPDSDFLDIREDPVKGMCVAGISEVGGLESAEEIMALLHQGNKNRTTEATGANVTSSRSHAVLQVMVHQRDRTADIVAHVNLGKLSMIDLAGSERASQTNNKGMRMIEGANINRSLLALGNCITALSSAVAFVPYRDSKMTRLLKDSLGGNCRTVMIANVSPCHINYEDTHNTLKYANRAKNIKTKAVRNVAQVNYHVSKYTEIIKDLRSEIQELKAKLAVPEAPPDLGEEELDTTQSVKWKHELMQNFEERVRIKRRLIDLAHETKNQMVQKSHAQVGISQWESGRQAQLDGDLDGQRTPPNIRELQAQ</sequence>
<evidence type="ECO:0000256" key="5">
    <source>
        <dbReference type="ARBA" id="ARBA00023175"/>
    </source>
</evidence>
<keyword evidence="1 7" id="KW-0493">Microtubule</keyword>
<protein>
    <recommendedName>
        <fullName evidence="7">Kinesin-like protein</fullName>
    </recommendedName>
</protein>
<feature type="binding site" evidence="6">
    <location>
        <begin position="159"/>
        <end position="166"/>
    </location>
    <ligand>
        <name>ATP</name>
        <dbReference type="ChEBI" id="CHEBI:30616"/>
    </ligand>
</feature>
<reference evidence="11 12" key="2">
    <citation type="submission" date="2024-05" db="EMBL/GenBank/DDBJ databases">
        <authorList>
            <person name="Chen Y."/>
            <person name="Shah S."/>
            <person name="Dougan E. K."/>
            <person name="Thang M."/>
            <person name="Chan C."/>
        </authorList>
    </citation>
    <scope>NUCLEOTIDE SEQUENCE [LARGE SCALE GENOMIC DNA]</scope>
</reference>
<dbReference type="InterPro" id="IPR036961">
    <property type="entry name" value="Kinesin_motor_dom_sf"/>
</dbReference>
<dbReference type="PROSITE" id="PS00411">
    <property type="entry name" value="KINESIN_MOTOR_1"/>
    <property type="match status" value="1"/>
</dbReference>
<name>A0A9P1DFU4_9DINO</name>
<keyword evidence="2 6" id="KW-0547">Nucleotide-binding</keyword>
<dbReference type="InterPro" id="IPR027417">
    <property type="entry name" value="P-loop_NTPase"/>
</dbReference>
<dbReference type="Pfam" id="PF00225">
    <property type="entry name" value="Kinesin"/>
    <property type="match status" value="1"/>
</dbReference>
<evidence type="ECO:0000256" key="3">
    <source>
        <dbReference type="ARBA" id="ARBA00022840"/>
    </source>
</evidence>
<dbReference type="GO" id="GO:0005524">
    <property type="term" value="F:ATP binding"/>
    <property type="evidence" value="ECO:0007669"/>
    <property type="project" value="UniProtKB-UniRule"/>
</dbReference>
<dbReference type="PANTHER" id="PTHR47968">
    <property type="entry name" value="CENTROMERE PROTEIN E"/>
    <property type="match status" value="1"/>
</dbReference>
<reference evidence="10" key="1">
    <citation type="submission" date="2022-10" db="EMBL/GenBank/DDBJ databases">
        <authorList>
            <person name="Chen Y."/>
            <person name="Dougan E. K."/>
            <person name="Chan C."/>
            <person name="Rhodes N."/>
            <person name="Thang M."/>
        </authorList>
    </citation>
    <scope>NUCLEOTIDE SEQUENCE</scope>
</reference>
<evidence type="ECO:0000256" key="1">
    <source>
        <dbReference type="ARBA" id="ARBA00022701"/>
    </source>
</evidence>
<dbReference type="GO" id="GO:0003777">
    <property type="term" value="F:microtubule motor activity"/>
    <property type="evidence" value="ECO:0007669"/>
    <property type="project" value="InterPro"/>
</dbReference>
<feature type="region of interest" description="Disordered" evidence="8">
    <location>
        <begin position="1"/>
        <end position="64"/>
    </location>
</feature>
<dbReference type="Gene3D" id="3.40.850.10">
    <property type="entry name" value="Kinesin motor domain"/>
    <property type="match status" value="1"/>
</dbReference>
<keyword evidence="3 6" id="KW-0067">ATP-binding</keyword>
<feature type="non-terminal residue" evidence="10">
    <location>
        <position position="527"/>
    </location>
</feature>